<accession>A0A853JGK3</accession>
<name>A0A853JGK3_9GAMM</name>
<dbReference type="Proteomes" id="UP000578091">
    <property type="component" value="Unassembled WGS sequence"/>
</dbReference>
<organism evidence="1 2">
    <name type="scientific">Luteimonas salinisoli</name>
    <dbReference type="NCBI Taxonomy" id="2752307"/>
    <lineage>
        <taxon>Bacteria</taxon>
        <taxon>Pseudomonadati</taxon>
        <taxon>Pseudomonadota</taxon>
        <taxon>Gammaproteobacteria</taxon>
        <taxon>Lysobacterales</taxon>
        <taxon>Lysobacteraceae</taxon>
        <taxon>Luteimonas</taxon>
    </lineage>
</organism>
<dbReference type="EMBL" id="JACCKA010000085">
    <property type="protein sequence ID" value="NZA27697.1"/>
    <property type="molecule type" value="Genomic_DNA"/>
</dbReference>
<dbReference type="AlphaFoldDB" id="A0A853JGK3"/>
<keyword evidence="2" id="KW-1185">Reference proteome</keyword>
<protein>
    <submittedName>
        <fullName evidence="1">Uncharacterized protein</fullName>
    </submittedName>
</protein>
<reference evidence="1 2" key="1">
    <citation type="submission" date="2020-07" db="EMBL/GenBank/DDBJ databases">
        <title>Luteimonas sp. SJ-92.</title>
        <authorList>
            <person name="Huang X.-X."/>
            <person name="Xu L."/>
            <person name="Sun J.-Q."/>
        </authorList>
    </citation>
    <scope>NUCLEOTIDE SEQUENCE [LARGE SCALE GENOMIC DNA]</scope>
    <source>
        <strain evidence="1 2">SJ-92</strain>
    </source>
</reference>
<evidence type="ECO:0000313" key="1">
    <source>
        <dbReference type="EMBL" id="NZA27697.1"/>
    </source>
</evidence>
<dbReference type="RefSeq" id="WP_180679465.1">
    <property type="nucleotide sequence ID" value="NZ_JACCKA010000085.1"/>
</dbReference>
<comment type="caution">
    <text evidence="1">The sequence shown here is derived from an EMBL/GenBank/DDBJ whole genome shotgun (WGS) entry which is preliminary data.</text>
</comment>
<proteinExistence type="predicted"/>
<evidence type="ECO:0000313" key="2">
    <source>
        <dbReference type="Proteomes" id="UP000578091"/>
    </source>
</evidence>
<sequence>MTKANEMLLIPWEAIASFRVSRTVLPGALLLKLHSGEGYAIALASSVRPAEITKELAEMTGAQA</sequence>
<gene>
    <name evidence="1" type="ORF">H0E84_15050</name>
</gene>